<dbReference type="Gene3D" id="3.30.710.10">
    <property type="entry name" value="Potassium Channel Kv1.1, Chain A"/>
    <property type="match status" value="1"/>
</dbReference>
<dbReference type="SUPFAM" id="SSF54695">
    <property type="entry name" value="POZ domain"/>
    <property type="match status" value="1"/>
</dbReference>
<dbReference type="CDD" id="cd18186">
    <property type="entry name" value="BTB_POZ_ZBTB_KLHL-like"/>
    <property type="match status" value="1"/>
</dbReference>
<name>A0A177AD40_9PEZI</name>
<sequence>MTNHSFSPRARTCLTAIASPKLPILFVQSHDTIKISQKSLDLHSPSARSDFTSVSNLKAVDAVMDILLDSGKYSDMRITCEEQTWNVHRSVVCAHSPVFAAMIDGGFKEAHSGVIDLPADKADIVEMMLRFLYQGDYDDLRCSTAPGEDLVELNADAMVVNVEVYVIADKNGIPALKVLARQKYAELVAEIWQAESFMDSVEMVFQETLPGDSLRKFVIETVVLHIHTLIREEWFVAMLEDQGDFAVEVLKGILELGRSIWAASSRGAVSKPHKKLNN</sequence>
<protein>
    <recommendedName>
        <fullName evidence="1">BTB domain-containing protein</fullName>
    </recommendedName>
</protein>
<dbReference type="OrthoDB" id="6359816at2759"/>
<dbReference type="VEuPathDB" id="FungiDB:GMDG_04521"/>
<dbReference type="Pfam" id="PF00651">
    <property type="entry name" value="BTB"/>
    <property type="match status" value="1"/>
</dbReference>
<dbReference type="RefSeq" id="XP_024324475.1">
    <property type="nucleotide sequence ID" value="XM_024467970.1"/>
</dbReference>
<dbReference type="InterPro" id="IPR000210">
    <property type="entry name" value="BTB/POZ_dom"/>
</dbReference>
<organism evidence="2">
    <name type="scientific">Pseudogymnoascus destructans</name>
    <dbReference type="NCBI Taxonomy" id="655981"/>
    <lineage>
        <taxon>Eukaryota</taxon>
        <taxon>Fungi</taxon>
        <taxon>Dikarya</taxon>
        <taxon>Ascomycota</taxon>
        <taxon>Pezizomycotina</taxon>
        <taxon>Leotiomycetes</taxon>
        <taxon>Thelebolales</taxon>
        <taxon>Thelebolaceae</taxon>
        <taxon>Pseudogymnoascus</taxon>
    </lineage>
</organism>
<evidence type="ECO:0000259" key="1">
    <source>
        <dbReference type="PROSITE" id="PS50097"/>
    </source>
</evidence>
<reference evidence="2" key="1">
    <citation type="submission" date="2016-03" db="EMBL/GenBank/DDBJ databases">
        <title>Updated assembly of Pseudogymnoascus destructans, the fungus causing white-nose syndrome of bats.</title>
        <authorList>
            <person name="Palmer J.M."/>
            <person name="Drees K.P."/>
            <person name="Foster J.T."/>
            <person name="Lindner D.L."/>
        </authorList>
    </citation>
    <scope>NUCLEOTIDE SEQUENCE [LARGE SCALE GENOMIC DNA]</scope>
    <source>
        <strain evidence="2">20631-21</strain>
    </source>
</reference>
<dbReference type="AlphaFoldDB" id="A0A177AD40"/>
<evidence type="ECO:0000313" key="2">
    <source>
        <dbReference type="EMBL" id="OAF59191.1"/>
    </source>
</evidence>
<gene>
    <name evidence="2" type="ORF">VC83_04336</name>
</gene>
<dbReference type="Proteomes" id="UP000077154">
    <property type="component" value="Unassembled WGS sequence"/>
</dbReference>
<dbReference type="PANTHER" id="PTHR47843">
    <property type="entry name" value="BTB DOMAIN-CONTAINING PROTEIN-RELATED"/>
    <property type="match status" value="1"/>
</dbReference>
<accession>A0A177AD40</accession>
<dbReference type="GeneID" id="36287408"/>
<dbReference type="eggNOG" id="ENOG502SQDU">
    <property type="taxonomic scope" value="Eukaryota"/>
</dbReference>
<proteinExistence type="predicted"/>
<dbReference type="EMBL" id="KV441394">
    <property type="protein sequence ID" value="OAF59191.1"/>
    <property type="molecule type" value="Genomic_DNA"/>
</dbReference>
<dbReference type="PANTHER" id="PTHR47843:SF5">
    <property type="entry name" value="BTB_POZ DOMAIN PROTEIN"/>
    <property type="match status" value="1"/>
</dbReference>
<dbReference type="PROSITE" id="PS50097">
    <property type="entry name" value="BTB"/>
    <property type="match status" value="1"/>
</dbReference>
<feature type="domain" description="BTB" evidence="1">
    <location>
        <begin position="74"/>
        <end position="141"/>
    </location>
</feature>
<dbReference type="InterPro" id="IPR011333">
    <property type="entry name" value="SKP1/BTB/POZ_sf"/>
</dbReference>